<evidence type="ECO:0000256" key="1">
    <source>
        <dbReference type="SAM" id="MobiDB-lite"/>
    </source>
</evidence>
<feature type="compositionally biased region" description="Basic and acidic residues" evidence="1">
    <location>
        <begin position="25"/>
        <end position="42"/>
    </location>
</feature>
<gene>
    <name evidence="2" type="ORF">HUT05_00340</name>
</gene>
<reference evidence="2 3" key="1">
    <citation type="submission" date="2020-06" db="EMBL/GenBank/DDBJ databases">
        <title>Genome mining for natural products.</title>
        <authorList>
            <person name="Zhang B."/>
            <person name="Shi J."/>
            <person name="Ge H."/>
        </authorList>
    </citation>
    <scope>NUCLEOTIDE SEQUENCE [LARGE SCALE GENOMIC DNA]</scope>
    <source>
        <strain evidence="2 3">NA02069</strain>
    </source>
</reference>
<name>A0A7I0Y906_STRCX</name>
<dbReference type="Proteomes" id="UP000509418">
    <property type="component" value="Chromosome"/>
</dbReference>
<dbReference type="RefSeq" id="WP_176573702.1">
    <property type="nucleotide sequence ID" value="NZ_CBDRGH010000022.1"/>
</dbReference>
<dbReference type="EMBL" id="CP056041">
    <property type="protein sequence ID" value="QKZ15987.1"/>
    <property type="molecule type" value="Genomic_DNA"/>
</dbReference>
<evidence type="ECO:0000313" key="2">
    <source>
        <dbReference type="EMBL" id="QKZ15987.1"/>
    </source>
</evidence>
<evidence type="ECO:0000313" key="3">
    <source>
        <dbReference type="Proteomes" id="UP000509418"/>
    </source>
</evidence>
<sequence>MDDDQGRVATEHDRHPADPVGQRPAGDRENEVRQADVDREQGEAADGYLFPVLQEQGEEAVADDGETGHVRRGEQSSCGCGAQ</sequence>
<keyword evidence="3" id="KW-1185">Reference proteome</keyword>
<accession>A0A7I0Y906</accession>
<dbReference type="AlphaFoldDB" id="A0A7I0Y906"/>
<feature type="compositionally biased region" description="Basic and acidic residues" evidence="1">
    <location>
        <begin position="1"/>
        <end position="17"/>
    </location>
</feature>
<organism evidence="2 3">
    <name type="scientific">Streptomyces chartreusis</name>
    <dbReference type="NCBI Taxonomy" id="1969"/>
    <lineage>
        <taxon>Bacteria</taxon>
        <taxon>Bacillati</taxon>
        <taxon>Actinomycetota</taxon>
        <taxon>Actinomycetes</taxon>
        <taxon>Kitasatosporales</taxon>
        <taxon>Streptomycetaceae</taxon>
        <taxon>Streptomyces</taxon>
    </lineage>
</organism>
<proteinExistence type="predicted"/>
<feature type="region of interest" description="Disordered" evidence="1">
    <location>
        <begin position="60"/>
        <end position="83"/>
    </location>
</feature>
<protein>
    <submittedName>
        <fullName evidence="2">Uncharacterized protein</fullName>
    </submittedName>
</protein>
<feature type="region of interest" description="Disordered" evidence="1">
    <location>
        <begin position="1"/>
        <end position="47"/>
    </location>
</feature>